<feature type="region of interest" description="Disordered" evidence="1">
    <location>
        <begin position="131"/>
        <end position="156"/>
    </location>
</feature>
<reference evidence="2 3" key="1">
    <citation type="submission" date="2023-02" db="EMBL/GenBank/DDBJ databases">
        <title>LHISI_Scaffold_Assembly.</title>
        <authorList>
            <person name="Stuart O.P."/>
            <person name="Cleave R."/>
            <person name="Magrath M.J.L."/>
            <person name="Mikheyev A.S."/>
        </authorList>
    </citation>
    <scope>NUCLEOTIDE SEQUENCE [LARGE SCALE GENOMIC DNA]</scope>
    <source>
        <strain evidence="2">Daus_M_001</strain>
        <tissue evidence="2">Leg muscle</tissue>
    </source>
</reference>
<dbReference type="EMBL" id="JARBHB010000001">
    <property type="protein sequence ID" value="KAJ8895700.1"/>
    <property type="molecule type" value="Genomic_DNA"/>
</dbReference>
<proteinExistence type="predicted"/>
<organism evidence="2 3">
    <name type="scientific">Dryococelus australis</name>
    <dbReference type="NCBI Taxonomy" id="614101"/>
    <lineage>
        <taxon>Eukaryota</taxon>
        <taxon>Metazoa</taxon>
        <taxon>Ecdysozoa</taxon>
        <taxon>Arthropoda</taxon>
        <taxon>Hexapoda</taxon>
        <taxon>Insecta</taxon>
        <taxon>Pterygota</taxon>
        <taxon>Neoptera</taxon>
        <taxon>Polyneoptera</taxon>
        <taxon>Phasmatodea</taxon>
        <taxon>Verophasmatodea</taxon>
        <taxon>Anareolatae</taxon>
        <taxon>Phasmatidae</taxon>
        <taxon>Eurycanthinae</taxon>
        <taxon>Dryococelus</taxon>
    </lineage>
</organism>
<gene>
    <name evidence="2" type="ORF">PR048_001036</name>
</gene>
<accession>A0ABQ9IG97</accession>
<evidence type="ECO:0000313" key="2">
    <source>
        <dbReference type="EMBL" id="KAJ8895700.1"/>
    </source>
</evidence>
<evidence type="ECO:0000313" key="3">
    <source>
        <dbReference type="Proteomes" id="UP001159363"/>
    </source>
</evidence>
<protein>
    <submittedName>
        <fullName evidence="2">Uncharacterized protein</fullName>
    </submittedName>
</protein>
<keyword evidence="3" id="KW-1185">Reference proteome</keyword>
<name>A0ABQ9IG97_9NEOP</name>
<sequence length="533" mass="58208">MEQLWDSFSVVNYSSSEKLISNRKRTPCIPEENIRNLGLSGVEPGYRAGWVTTETIDRAGNDVTNWQLGLSFIRSQEPPAITSQAEVAAGGLGRPCYSKQEPKNPQVARGLEALNGTSHLILRAVEENSRLRAKPREPGRISGHGSHPQPPSCTYPDGGWGLEPCPLILPGPLDLARSRKSSFTAKEINPLAATSTCDVMTGGSWLLMHGSVGRGDYHSASGEREELRAWEPFTVGSAAGAFNKHISSCELSKYLSLICRNDSEVPGGCGGTAGRALVFHKGEPDLILGGVAPRFPNVGIVPDDATSRRAAVAERLACSPPTKANRVQSPAESPDFRKWESCRTMSLVVGLSQGSPVSPALSLRRRSILTSITLIGYQALAVKSHPNLFTHSLRRIKRPSSKLRRVMDFLGLREHGSLTRSTFSSSLRCRPGDFLLFTFPVDALRTSQRQIPKLTWLVNGVSLVSQRSVAYYSYNLYLKSQTPFSMALYINTTGKKEYQTELLAPQCFCQFLDWNFSGGFTGIIDIVGNLGIP</sequence>
<dbReference type="Proteomes" id="UP001159363">
    <property type="component" value="Chromosome 1"/>
</dbReference>
<evidence type="ECO:0000256" key="1">
    <source>
        <dbReference type="SAM" id="MobiDB-lite"/>
    </source>
</evidence>
<comment type="caution">
    <text evidence="2">The sequence shown here is derived from an EMBL/GenBank/DDBJ whole genome shotgun (WGS) entry which is preliminary data.</text>
</comment>